<evidence type="ECO:0000313" key="2">
    <source>
        <dbReference type="EMBL" id="EGW12460.1"/>
    </source>
</evidence>
<dbReference type="AlphaFoldDB" id="G3IM44"/>
<dbReference type="InParanoid" id="G3IM44"/>
<protein>
    <submittedName>
        <fullName evidence="2">Uncharacterized protein</fullName>
    </submittedName>
</protein>
<sequence length="125" mass="13538">MKTLALLPPREKKPLLYFQVLTNHMSPENDPDDTDSTISLAGFARHQRNPVPVKSGSVQKQLPVSSDCCSVPAFQSSGRLQHAHTTDFRLRTSGSAPANERLPVTGNSASASQDARLPDGFACQH</sequence>
<evidence type="ECO:0000256" key="1">
    <source>
        <dbReference type="SAM" id="MobiDB-lite"/>
    </source>
</evidence>
<proteinExistence type="predicted"/>
<feature type="region of interest" description="Disordered" evidence="1">
    <location>
        <begin position="78"/>
        <end position="125"/>
    </location>
</feature>
<dbReference type="Proteomes" id="UP000001075">
    <property type="component" value="Unassembled WGS sequence"/>
</dbReference>
<accession>G3IM44</accession>
<reference evidence="3" key="1">
    <citation type="journal article" date="2011" name="Nat. Biotechnol.">
        <title>The genomic sequence of the Chinese hamster ovary (CHO)-K1 cell line.</title>
        <authorList>
            <person name="Xu X."/>
            <person name="Nagarajan H."/>
            <person name="Lewis N.E."/>
            <person name="Pan S."/>
            <person name="Cai Z."/>
            <person name="Liu X."/>
            <person name="Chen W."/>
            <person name="Xie M."/>
            <person name="Wang W."/>
            <person name="Hammond S."/>
            <person name="Andersen M.R."/>
            <person name="Neff N."/>
            <person name="Passarelli B."/>
            <person name="Koh W."/>
            <person name="Fan H.C."/>
            <person name="Wang J."/>
            <person name="Gui Y."/>
            <person name="Lee K.H."/>
            <person name="Betenbaugh M.J."/>
            <person name="Quake S.R."/>
            <person name="Famili I."/>
            <person name="Palsson B.O."/>
            <person name="Wang J."/>
        </authorList>
    </citation>
    <scope>NUCLEOTIDE SEQUENCE [LARGE SCALE GENOMIC DNA]</scope>
    <source>
        <strain evidence="3">CHO K1 cell line</strain>
    </source>
</reference>
<name>G3IM44_CRIGR</name>
<dbReference type="EMBL" id="JH004452">
    <property type="protein sequence ID" value="EGW12460.1"/>
    <property type="molecule type" value="Genomic_DNA"/>
</dbReference>
<evidence type="ECO:0000313" key="3">
    <source>
        <dbReference type="Proteomes" id="UP000001075"/>
    </source>
</evidence>
<organism evidence="2 3">
    <name type="scientific">Cricetulus griseus</name>
    <name type="common">Chinese hamster</name>
    <name type="synonym">Cricetulus barabensis griseus</name>
    <dbReference type="NCBI Taxonomy" id="10029"/>
    <lineage>
        <taxon>Eukaryota</taxon>
        <taxon>Metazoa</taxon>
        <taxon>Chordata</taxon>
        <taxon>Craniata</taxon>
        <taxon>Vertebrata</taxon>
        <taxon>Euteleostomi</taxon>
        <taxon>Mammalia</taxon>
        <taxon>Eutheria</taxon>
        <taxon>Euarchontoglires</taxon>
        <taxon>Glires</taxon>
        <taxon>Rodentia</taxon>
        <taxon>Myomorpha</taxon>
        <taxon>Muroidea</taxon>
        <taxon>Cricetidae</taxon>
        <taxon>Cricetinae</taxon>
        <taxon>Cricetulus</taxon>
    </lineage>
</organism>
<gene>
    <name evidence="2" type="ORF">I79_024974</name>
</gene>